<proteinExistence type="predicted"/>
<reference evidence="2" key="1">
    <citation type="submission" date="2022-11" db="EMBL/GenBank/DDBJ databases">
        <title>Biodiversity and phylogenetic relationships of bacteria.</title>
        <authorList>
            <person name="Machado R.A.R."/>
            <person name="Bhat A."/>
            <person name="Loulou A."/>
            <person name="Kallel S."/>
        </authorList>
    </citation>
    <scope>NUCLEOTIDE SEQUENCE</scope>
    <source>
        <strain evidence="2">K-TC2</strain>
    </source>
</reference>
<dbReference type="SUPFAM" id="SSF53474">
    <property type="entry name" value="alpha/beta-Hydrolases"/>
    <property type="match status" value="1"/>
</dbReference>
<dbReference type="InterPro" id="IPR029058">
    <property type="entry name" value="AB_hydrolase_fold"/>
</dbReference>
<evidence type="ECO:0000313" key="2">
    <source>
        <dbReference type="EMBL" id="MCX5569195.1"/>
    </source>
</evidence>
<keyword evidence="2" id="KW-0378">Hydrolase</keyword>
<dbReference type="PANTHER" id="PTHR48098">
    <property type="entry name" value="ENTEROCHELIN ESTERASE-RELATED"/>
    <property type="match status" value="1"/>
</dbReference>
<gene>
    <name evidence="2" type="ORF">OSH07_08310</name>
</gene>
<dbReference type="EMBL" id="JAPKNK010000002">
    <property type="protein sequence ID" value="MCX5569195.1"/>
    <property type="molecule type" value="Genomic_DNA"/>
</dbReference>
<dbReference type="PANTHER" id="PTHR48098:SF1">
    <property type="entry name" value="DIACYLGLYCEROL ACYLTRANSFERASE_MYCOLYLTRANSFERASE AG85A"/>
    <property type="match status" value="1"/>
</dbReference>
<name>A0A9X3ILU3_9HYPH</name>
<keyword evidence="3" id="KW-1185">Reference proteome</keyword>
<dbReference type="Proteomes" id="UP001144805">
    <property type="component" value="Unassembled WGS sequence"/>
</dbReference>
<dbReference type="Pfam" id="PF00756">
    <property type="entry name" value="Esterase"/>
    <property type="match status" value="1"/>
</dbReference>
<dbReference type="RefSeq" id="WP_266338143.1">
    <property type="nucleotide sequence ID" value="NZ_JAPKNK010000002.1"/>
</dbReference>
<dbReference type="GO" id="GO:0016747">
    <property type="term" value="F:acyltransferase activity, transferring groups other than amino-acyl groups"/>
    <property type="evidence" value="ECO:0007669"/>
    <property type="project" value="TreeGrafter"/>
</dbReference>
<evidence type="ECO:0000313" key="3">
    <source>
        <dbReference type="Proteomes" id="UP001144805"/>
    </source>
</evidence>
<feature type="signal peptide" evidence="1">
    <location>
        <begin position="1"/>
        <end position="25"/>
    </location>
</feature>
<evidence type="ECO:0000256" key="1">
    <source>
        <dbReference type="SAM" id="SignalP"/>
    </source>
</evidence>
<feature type="chain" id="PRO_5040844072" evidence="1">
    <location>
        <begin position="26"/>
        <end position="299"/>
    </location>
</feature>
<dbReference type="InterPro" id="IPR050583">
    <property type="entry name" value="Mycobacterial_A85_antigen"/>
</dbReference>
<accession>A0A9X3ILU3</accession>
<dbReference type="GO" id="GO:0016787">
    <property type="term" value="F:hydrolase activity"/>
    <property type="evidence" value="ECO:0007669"/>
    <property type="project" value="UniProtKB-KW"/>
</dbReference>
<dbReference type="Gene3D" id="3.40.50.1820">
    <property type="entry name" value="alpha/beta hydrolase"/>
    <property type="match status" value="1"/>
</dbReference>
<protein>
    <submittedName>
        <fullName evidence="2">Alpha/beta hydrolase family protein</fullName>
    </submittedName>
</protein>
<organism evidence="2 3">
    <name type="scientific">Kaistia nematophila</name>
    <dbReference type="NCBI Taxonomy" id="2994654"/>
    <lineage>
        <taxon>Bacteria</taxon>
        <taxon>Pseudomonadati</taxon>
        <taxon>Pseudomonadota</taxon>
        <taxon>Alphaproteobacteria</taxon>
        <taxon>Hyphomicrobiales</taxon>
        <taxon>Kaistiaceae</taxon>
        <taxon>Kaistia</taxon>
    </lineage>
</organism>
<dbReference type="InterPro" id="IPR000801">
    <property type="entry name" value="Esterase-like"/>
</dbReference>
<keyword evidence="1" id="KW-0732">Signal</keyword>
<dbReference type="AlphaFoldDB" id="A0A9X3ILU3"/>
<comment type="caution">
    <text evidence="2">The sequence shown here is derived from an EMBL/GenBank/DDBJ whole genome shotgun (WGS) entry which is preliminary data.</text>
</comment>
<sequence>MRCRRLLSCFGAIGLALAMAQGAEAASRTEFHQSAPSPILGRAIPYAVYVPDGQPAAGERWPVFYLLHGLTGRDGDWFTWGNLATILDRLIASGEIRPMVVVAPGAGDSWYVDNADPGSLGRMETALIEDFIPAIEARLPTAACRDGRAIGGLSMGGYGALFLTLRHPDEFHAAISLSGAIAETMGPGDPRLHADFVRDLYKGSYGEPIDRDRFNALNLFTLAAATQASSDPARIWMAIGDQDYPELRRAGGRLAKALVAQGYPVEQRSSEGRHFWDYWQRAIEPALTWLSPQLTTRCD</sequence>